<reference evidence="2" key="2">
    <citation type="journal article" date="2015" name="Fish Shellfish Immunol.">
        <title>Early steps in the European eel (Anguilla anguilla)-Vibrio vulnificus interaction in the gills: Role of the RtxA13 toxin.</title>
        <authorList>
            <person name="Callol A."/>
            <person name="Pajuelo D."/>
            <person name="Ebbesson L."/>
            <person name="Teles M."/>
            <person name="MacKenzie S."/>
            <person name="Amaro C."/>
        </authorList>
    </citation>
    <scope>NUCLEOTIDE SEQUENCE</scope>
</reference>
<organism evidence="2">
    <name type="scientific">Anguilla anguilla</name>
    <name type="common">European freshwater eel</name>
    <name type="synonym">Muraena anguilla</name>
    <dbReference type="NCBI Taxonomy" id="7936"/>
    <lineage>
        <taxon>Eukaryota</taxon>
        <taxon>Metazoa</taxon>
        <taxon>Chordata</taxon>
        <taxon>Craniata</taxon>
        <taxon>Vertebrata</taxon>
        <taxon>Euteleostomi</taxon>
        <taxon>Actinopterygii</taxon>
        <taxon>Neopterygii</taxon>
        <taxon>Teleostei</taxon>
        <taxon>Anguilliformes</taxon>
        <taxon>Anguillidae</taxon>
        <taxon>Anguilla</taxon>
    </lineage>
</organism>
<feature type="region of interest" description="Disordered" evidence="1">
    <location>
        <begin position="1"/>
        <end position="40"/>
    </location>
</feature>
<protein>
    <submittedName>
        <fullName evidence="2">Uncharacterized protein</fullName>
    </submittedName>
</protein>
<sequence>MEPSMSIRGGPSCSSPSCQKSTLPGWERSIPGALQREVWG</sequence>
<reference evidence="2" key="1">
    <citation type="submission" date="2014-11" db="EMBL/GenBank/DDBJ databases">
        <authorList>
            <person name="Amaro Gonzalez C."/>
        </authorList>
    </citation>
    <scope>NUCLEOTIDE SEQUENCE</scope>
</reference>
<feature type="compositionally biased region" description="Polar residues" evidence="1">
    <location>
        <begin position="12"/>
        <end position="22"/>
    </location>
</feature>
<dbReference type="AlphaFoldDB" id="A0A0E9VEC3"/>
<proteinExistence type="predicted"/>
<name>A0A0E9VEC3_ANGAN</name>
<evidence type="ECO:0000256" key="1">
    <source>
        <dbReference type="SAM" id="MobiDB-lite"/>
    </source>
</evidence>
<evidence type="ECO:0000313" key="2">
    <source>
        <dbReference type="EMBL" id="JAH75558.1"/>
    </source>
</evidence>
<accession>A0A0E9VEC3</accession>
<dbReference type="EMBL" id="GBXM01033019">
    <property type="protein sequence ID" value="JAH75558.1"/>
    <property type="molecule type" value="Transcribed_RNA"/>
</dbReference>